<keyword evidence="8" id="KW-0396">Initiation factor</keyword>
<reference evidence="8 9" key="1">
    <citation type="journal article" date="2015" name="Proc. Natl. Acad. Sci. U.S.A.">
        <title>The resurrection genome of Boea hygrometrica: A blueprint for survival of dehydration.</title>
        <authorList>
            <person name="Xiao L."/>
            <person name="Yang G."/>
            <person name="Zhang L."/>
            <person name="Yang X."/>
            <person name="Zhao S."/>
            <person name="Ji Z."/>
            <person name="Zhou Q."/>
            <person name="Hu M."/>
            <person name="Wang Y."/>
            <person name="Chen M."/>
            <person name="Xu Y."/>
            <person name="Jin H."/>
            <person name="Xiao X."/>
            <person name="Hu G."/>
            <person name="Bao F."/>
            <person name="Hu Y."/>
            <person name="Wan P."/>
            <person name="Li L."/>
            <person name="Deng X."/>
            <person name="Kuang T."/>
            <person name="Xiang C."/>
            <person name="Zhu J.K."/>
            <person name="Oliver M.J."/>
            <person name="He Y."/>
        </authorList>
    </citation>
    <scope>NUCLEOTIDE SEQUENCE [LARGE SCALE GENOMIC DNA]</scope>
    <source>
        <strain evidence="9">cv. XS01</strain>
    </source>
</reference>
<dbReference type="PANTHER" id="PTHR12264:SF21">
    <property type="entry name" value="TRANSCRIPTION INITIATION FACTOR TFIID SUBUNIT 12"/>
    <property type="match status" value="1"/>
</dbReference>
<organism evidence="8 9">
    <name type="scientific">Dorcoceras hygrometricum</name>
    <dbReference type="NCBI Taxonomy" id="472368"/>
    <lineage>
        <taxon>Eukaryota</taxon>
        <taxon>Viridiplantae</taxon>
        <taxon>Streptophyta</taxon>
        <taxon>Embryophyta</taxon>
        <taxon>Tracheophyta</taxon>
        <taxon>Spermatophyta</taxon>
        <taxon>Magnoliopsida</taxon>
        <taxon>eudicotyledons</taxon>
        <taxon>Gunneridae</taxon>
        <taxon>Pentapetalae</taxon>
        <taxon>asterids</taxon>
        <taxon>lamiids</taxon>
        <taxon>Lamiales</taxon>
        <taxon>Gesneriaceae</taxon>
        <taxon>Didymocarpoideae</taxon>
        <taxon>Trichosporeae</taxon>
        <taxon>Loxocarpinae</taxon>
        <taxon>Dorcoceras</taxon>
    </lineage>
</organism>
<dbReference type="Proteomes" id="UP000250235">
    <property type="component" value="Unassembled WGS sequence"/>
</dbReference>
<feature type="compositionally biased region" description="Low complexity" evidence="6">
    <location>
        <begin position="179"/>
        <end position="190"/>
    </location>
</feature>
<evidence type="ECO:0000256" key="2">
    <source>
        <dbReference type="ARBA" id="ARBA00007530"/>
    </source>
</evidence>
<keyword evidence="3" id="KW-0805">Transcription regulation</keyword>
<evidence type="ECO:0000256" key="6">
    <source>
        <dbReference type="SAM" id="MobiDB-lite"/>
    </source>
</evidence>
<feature type="compositionally biased region" description="Low complexity" evidence="6">
    <location>
        <begin position="143"/>
        <end position="168"/>
    </location>
</feature>
<evidence type="ECO:0000259" key="7">
    <source>
        <dbReference type="Pfam" id="PF03847"/>
    </source>
</evidence>
<evidence type="ECO:0000256" key="5">
    <source>
        <dbReference type="ARBA" id="ARBA00023242"/>
    </source>
</evidence>
<dbReference type="GO" id="GO:0017025">
    <property type="term" value="F:TBP-class protein binding"/>
    <property type="evidence" value="ECO:0007669"/>
    <property type="project" value="TreeGrafter"/>
</dbReference>
<evidence type="ECO:0000313" key="9">
    <source>
        <dbReference type="Proteomes" id="UP000250235"/>
    </source>
</evidence>
<dbReference type="AlphaFoldDB" id="A0A2Z7CPG5"/>
<comment type="subcellular location">
    <subcellularLocation>
        <location evidence="1">Nucleus</location>
    </subcellularLocation>
</comment>
<dbReference type="InterPro" id="IPR037794">
    <property type="entry name" value="TAF12"/>
</dbReference>
<comment type="similarity">
    <text evidence="2">Belongs to the TAF12 family.</text>
</comment>
<dbReference type="EMBL" id="KQ993790">
    <property type="protein sequence ID" value="KZV48950.1"/>
    <property type="molecule type" value="Genomic_DNA"/>
</dbReference>
<dbReference type="GO" id="GO:0051123">
    <property type="term" value="P:RNA polymerase II preinitiation complex assembly"/>
    <property type="evidence" value="ECO:0007669"/>
    <property type="project" value="TreeGrafter"/>
</dbReference>
<sequence length="463" mass="49391">MESTPSTPQSTDQQPPQQNPQPSSPAAASSTPVPITTTVSSPNPNPSNSQPTSSQTRPTFNTRPWQQPTSPYGHFSLPPPPSLSSSSASTSSITAPPPSFSSLAPPSFAQQSQVRQPMQGMQGLGVTGSLGTTSSVRPSAGVPAQQFRPPQSPQRPQIAPSSQSPASQNFQGHGILRASSLGSSTSQSPSNAQGTQAQNQPWLSSGTQGKPPLPSPSIRPQTTPQSFQQRPHITQQHHNMPATSHKQMINSSQQVAQPSASGQQLEHHGQQLPSSRIQPPSSHQQQLTKSPGLGGQRPPLGMAQSAALQSGSHFKTTTFETEEVPNRVVSKRSIQELVNQIDPSEKLDPEVEDILVDLAEDFVESITTFGCSLAKHRKSTTLEAKDILLPLERNWNMTIPGFGGDEIRTYKKPFITDIHRERLAMIKKSIVAAATQTGGKGHMSKAPSSIIGSPPKPKTREAA</sequence>
<feature type="compositionally biased region" description="Polar residues" evidence="6">
    <location>
        <begin position="218"/>
        <end position="264"/>
    </location>
</feature>
<dbReference type="SUPFAM" id="SSF47113">
    <property type="entry name" value="Histone-fold"/>
    <property type="match status" value="1"/>
</dbReference>
<evidence type="ECO:0000313" key="8">
    <source>
        <dbReference type="EMBL" id="KZV48950.1"/>
    </source>
</evidence>
<dbReference type="GO" id="GO:0005669">
    <property type="term" value="C:transcription factor TFIID complex"/>
    <property type="evidence" value="ECO:0007669"/>
    <property type="project" value="InterPro"/>
</dbReference>
<dbReference type="GO" id="GO:0046982">
    <property type="term" value="F:protein heterodimerization activity"/>
    <property type="evidence" value="ECO:0007669"/>
    <property type="project" value="InterPro"/>
</dbReference>
<dbReference type="CDD" id="cd07981">
    <property type="entry name" value="HFD_TAF12"/>
    <property type="match status" value="1"/>
</dbReference>
<feature type="region of interest" description="Disordered" evidence="6">
    <location>
        <begin position="1"/>
        <end position="308"/>
    </location>
</feature>
<name>A0A2Z7CPG5_9LAMI</name>
<dbReference type="PANTHER" id="PTHR12264">
    <property type="entry name" value="TRANSCRIPTION INITIATION FACTOR TFIID SUBUNIT 12"/>
    <property type="match status" value="1"/>
</dbReference>
<accession>A0A2Z7CPG5</accession>
<evidence type="ECO:0000256" key="4">
    <source>
        <dbReference type="ARBA" id="ARBA00023163"/>
    </source>
</evidence>
<protein>
    <submittedName>
        <fullName evidence="8">Transcription initiation factor TFIID subunit 12</fullName>
    </submittedName>
</protein>
<feature type="region of interest" description="Disordered" evidence="6">
    <location>
        <begin position="436"/>
        <end position="463"/>
    </location>
</feature>
<gene>
    <name evidence="8" type="ORF">F511_09546</name>
</gene>
<dbReference type="FunFam" id="1.10.20.10:FF:000011">
    <property type="entry name" value="Transcription initiation factor TFIID subunit 12"/>
    <property type="match status" value="1"/>
</dbReference>
<keyword evidence="8" id="KW-0648">Protein biosynthesis</keyword>
<keyword evidence="5" id="KW-0539">Nucleus</keyword>
<dbReference type="OrthoDB" id="2193432at2759"/>
<dbReference type="Gene3D" id="1.10.20.10">
    <property type="entry name" value="Histone, subunit A"/>
    <property type="match status" value="1"/>
</dbReference>
<feature type="compositionally biased region" description="Low complexity" evidence="6">
    <location>
        <begin position="24"/>
        <end position="56"/>
    </location>
</feature>
<feature type="compositionally biased region" description="Low complexity" evidence="6">
    <location>
        <begin position="83"/>
        <end position="109"/>
    </location>
</feature>
<dbReference type="GO" id="GO:0003743">
    <property type="term" value="F:translation initiation factor activity"/>
    <property type="evidence" value="ECO:0007669"/>
    <property type="project" value="UniProtKB-KW"/>
</dbReference>
<feature type="compositionally biased region" description="Polar residues" evidence="6">
    <location>
        <begin position="271"/>
        <end position="289"/>
    </location>
</feature>
<proteinExistence type="inferred from homology"/>
<dbReference type="InterPro" id="IPR009072">
    <property type="entry name" value="Histone-fold"/>
</dbReference>
<keyword evidence="4" id="KW-0804">Transcription</keyword>
<dbReference type="InterPro" id="IPR003228">
    <property type="entry name" value="TFIID_TAF12_dom"/>
</dbReference>
<feature type="domain" description="Transcription initiation factor TFIID subunit 12" evidence="7">
    <location>
        <begin position="330"/>
        <end position="397"/>
    </location>
</feature>
<keyword evidence="9" id="KW-1185">Reference proteome</keyword>
<evidence type="ECO:0000256" key="1">
    <source>
        <dbReference type="ARBA" id="ARBA00004123"/>
    </source>
</evidence>
<dbReference type="GO" id="GO:0000124">
    <property type="term" value="C:SAGA complex"/>
    <property type="evidence" value="ECO:0007669"/>
    <property type="project" value="InterPro"/>
</dbReference>
<feature type="compositionally biased region" description="Low complexity" evidence="6">
    <location>
        <begin position="1"/>
        <end position="16"/>
    </location>
</feature>
<feature type="compositionally biased region" description="Low complexity" evidence="6">
    <location>
        <begin position="444"/>
        <end position="453"/>
    </location>
</feature>
<evidence type="ECO:0000256" key="3">
    <source>
        <dbReference type="ARBA" id="ARBA00023015"/>
    </source>
</evidence>
<feature type="compositionally biased region" description="Polar residues" evidence="6">
    <location>
        <begin position="191"/>
        <end position="208"/>
    </location>
</feature>
<dbReference type="Pfam" id="PF03847">
    <property type="entry name" value="TFIID_20kDa"/>
    <property type="match status" value="1"/>
</dbReference>
<feature type="compositionally biased region" description="Polar residues" evidence="6">
    <location>
        <begin position="57"/>
        <end position="70"/>
    </location>
</feature>
<dbReference type="GO" id="GO:0003677">
    <property type="term" value="F:DNA binding"/>
    <property type="evidence" value="ECO:0007669"/>
    <property type="project" value="TreeGrafter"/>
</dbReference>